<evidence type="ECO:0000256" key="18">
    <source>
        <dbReference type="SAM" id="Phobius"/>
    </source>
</evidence>
<keyword evidence="9 17" id="KW-1015">Disulfide bond</keyword>
<feature type="transmembrane region" description="Helical" evidence="18">
    <location>
        <begin position="538"/>
        <end position="558"/>
    </location>
</feature>
<dbReference type="AlphaFoldDB" id="A0A8C4S937"/>
<protein>
    <recommendedName>
        <fullName evidence="14">Zona pellucida sperm-binding protein 4</fullName>
    </recommendedName>
    <alternativeName>
        <fullName evidence="16">Zona pellucida glycoprotein 4</fullName>
    </alternativeName>
    <alternativeName>
        <fullName evidence="15">Zona pellucida protein B</fullName>
    </alternativeName>
</protein>
<evidence type="ECO:0000313" key="22">
    <source>
        <dbReference type="Proteomes" id="UP000694620"/>
    </source>
</evidence>
<evidence type="ECO:0000256" key="13">
    <source>
        <dbReference type="ARBA" id="ARBA00037545"/>
    </source>
</evidence>
<dbReference type="InterPro" id="IPR051148">
    <property type="entry name" value="Zona_Pellucida_Domain_gp"/>
</dbReference>
<dbReference type="GO" id="GO:0035805">
    <property type="term" value="C:egg coat"/>
    <property type="evidence" value="ECO:0007669"/>
    <property type="project" value="UniProtKB-SubCell"/>
</dbReference>
<dbReference type="GO" id="GO:0060468">
    <property type="term" value="P:prevention of polyspermy"/>
    <property type="evidence" value="ECO:0007669"/>
    <property type="project" value="TreeGrafter"/>
</dbReference>
<evidence type="ECO:0000256" key="4">
    <source>
        <dbReference type="ARBA" id="ARBA00022530"/>
    </source>
</evidence>
<dbReference type="InterPro" id="IPR044913">
    <property type="entry name" value="P_trefoil_dom_sf"/>
</dbReference>
<reference evidence="21" key="3">
    <citation type="submission" date="2025-09" db="UniProtKB">
        <authorList>
            <consortium name="Ensembl"/>
        </authorList>
    </citation>
    <scope>IDENTIFICATION</scope>
</reference>
<dbReference type="SMART" id="SM00241">
    <property type="entry name" value="ZP"/>
    <property type="match status" value="1"/>
</dbReference>
<dbReference type="SUPFAM" id="SSF57492">
    <property type="entry name" value="Trefoil"/>
    <property type="match status" value="1"/>
</dbReference>
<dbReference type="PRINTS" id="PR00023">
    <property type="entry name" value="ZPELLUCIDA"/>
</dbReference>
<feature type="domain" description="P-type" evidence="20">
    <location>
        <begin position="180"/>
        <end position="221"/>
    </location>
</feature>
<keyword evidence="8 18" id="KW-0472">Membrane</keyword>
<reference evidence="21" key="1">
    <citation type="submission" date="2021-06" db="EMBL/GenBank/DDBJ databases">
        <authorList>
            <consortium name="Wellcome Sanger Institute Data Sharing"/>
        </authorList>
    </citation>
    <scope>NUCLEOTIDE SEQUENCE [LARGE SCALE GENOMIC DNA]</scope>
</reference>
<evidence type="ECO:0000256" key="16">
    <source>
        <dbReference type="ARBA" id="ARBA00042573"/>
    </source>
</evidence>
<dbReference type="GO" id="GO:0032190">
    <property type="term" value="F:acrosin binding"/>
    <property type="evidence" value="ECO:0007669"/>
    <property type="project" value="TreeGrafter"/>
</dbReference>
<keyword evidence="10" id="KW-0325">Glycoprotein</keyword>
<keyword evidence="2" id="KW-1003">Cell membrane</keyword>
<keyword evidence="5" id="KW-0165">Cleavage on pair of basic residues</keyword>
<evidence type="ECO:0000256" key="15">
    <source>
        <dbReference type="ARBA" id="ARBA00042273"/>
    </source>
</evidence>
<dbReference type="GO" id="GO:0005886">
    <property type="term" value="C:plasma membrane"/>
    <property type="evidence" value="ECO:0007669"/>
    <property type="project" value="UniProtKB-SubCell"/>
</dbReference>
<dbReference type="InterPro" id="IPR055355">
    <property type="entry name" value="ZP-C"/>
</dbReference>
<comment type="caution">
    <text evidence="17">Lacks conserved residue(s) required for the propagation of feature annotation.</text>
</comment>
<accession>A0A8C4S937</accession>
<dbReference type="PROSITE" id="PS51448">
    <property type="entry name" value="P_TREFOIL_2"/>
    <property type="match status" value="1"/>
</dbReference>
<dbReference type="Proteomes" id="UP000694620">
    <property type="component" value="Chromosome 8"/>
</dbReference>
<organism evidence="21 22">
    <name type="scientific">Erpetoichthys calabaricus</name>
    <name type="common">Rope fish</name>
    <name type="synonym">Calamoichthys calabaricus</name>
    <dbReference type="NCBI Taxonomy" id="27687"/>
    <lineage>
        <taxon>Eukaryota</taxon>
        <taxon>Metazoa</taxon>
        <taxon>Chordata</taxon>
        <taxon>Craniata</taxon>
        <taxon>Vertebrata</taxon>
        <taxon>Euteleostomi</taxon>
        <taxon>Actinopterygii</taxon>
        <taxon>Polypteriformes</taxon>
        <taxon>Polypteridae</taxon>
        <taxon>Erpetoichthys</taxon>
    </lineage>
</organism>
<comment type="subcellular location">
    <subcellularLocation>
        <location evidence="1">Cell membrane</location>
        <topology evidence="1">Single-pass type I membrane protein</topology>
    </subcellularLocation>
    <subcellularLocation>
        <location evidence="12">Zona pellucida</location>
    </subcellularLocation>
</comment>
<evidence type="ECO:0000256" key="3">
    <source>
        <dbReference type="ARBA" id="ARBA00022525"/>
    </source>
</evidence>
<evidence type="ECO:0000256" key="8">
    <source>
        <dbReference type="ARBA" id="ARBA00023136"/>
    </source>
</evidence>
<dbReference type="InterPro" id="IPR048290">
    <property type="entry name" value="ZP_chr"/>
</dbReference>
<dbReference type="InterPro" id="IPR042235">
    <property type="entry name" value="ZP-C_dom"/>
</dbReference>
<sequence>MKIPAFIFLIGARCAQNARCSTLKEWPTGFLTTQRFAAMGFDRFCGRRVLAALFALFLVNLDISGDRGVAKADVVCLASVIQVTVTAAAHQGLPSIIYVQATNGSWTAAKDIPSNCGSSGQNSLYIFYNSSCWQPNNSGYLVLKICIESKAVNGSLNVTEYVPVNCPITSRMSLGDLALYSCDIQASDAVPCGDTGINETECVAKGCCFDSFMNTSCYYSNQEKAECTQDGNMVIVINKDVTKPALLLDSVSLSGGTDPPCNPVIQNPSFLLFKFPLDACGTELKMVGNNLVYETEVTGNMNIDHGKYGSITRDTTYRLTVRCNFSAAMFMPAQLEVFTLAPPLPAMDQGPLRMELRIAKEESYGSYYTTQDYPITKLLQQPVYVEVALLGRTDPNITLVLDNCWATSTPSPYSEPHWDLLENGCSYHDDPYLTLTIPVTATTGVQFPKQIKRFVLRMFTFIDHVLKKGSQNPIYLYCSAAACYPSAEDSCTTTCITKSRHIRNVDFMRDLKLTHSGPIVFQEDESVYQSWFVRSNPWIVLVMVTVVAVAVATPILIYRRKTSTYIPLKQ</sequence>
<feature type="disulfide bond" evidence="17">
    <location>
        <begin position="182"/>
        <end position="208"/>
    </location>
</feature>
<dbReference type="GO" id="GO:0035804">
    <property type="term" value="F:structural constituent of egg coat"/>
    <property type="evidence" value="ECO:0007669"/>
    <property type="project" value="TreeGrafter"/>
</dbReference>
<dbReference type="GeneTree" id="ENSGT00940000163253"/>
<evidence type="ECO:0000256" key="10">
    <source>
        <dbReference type="ARBA" id="ARBA00023180"/>
    </source>
</evidence>
<reference evidence="21" key="2">
    <citation type="submission" date="2025-08" db="UniProtKB">
        <authorList>
            <consortium name="Ensembl"/>
        </authorList>
    </citation>
    <scope>IDENTIFICATION</scope>
</reference>
<evidence type="ECO:0000256" key="9">
    <source>
        <dbReference type="ARBA" id="ARBA00023157"/>
    </source>
</evidence>
<evidence type="ECO:0000256" key="7">
    <source>
        <dbReference type="ARBA" id="ARBA00022989"/>
    </source>
</evidence>
<evidence type="ECO:0000256" key="6">
    <source>
        <dbReference type="ARBA" id="ARBA00022692"/>
    </source>
</evidence>
<evidence type="ECO:0000256" key="2">
    <source>
        <dbReference type="ARBA" id="ARBA00022475"/>
    </source>
</evidence>
<dbReference type="PANTHER" id="PTHR23343:SF31">
    <property type="entry name" value="ZONA PELLUCIDA SPERM-BINDING PROTEIN 4"/>
    <property type="match status" value="1"/>
</dbReference>
<dbReference type="Gene3D" id="4.10.110.10">
    <property type="entry name" value="Spasmolytic Protein, domain 1"/>
    <property type="match status" value="1"/>
</dbReference>
<dbReference type="Pfam" id="PF00100">
    <property type="entry name" value="Zona_pellucida"/>
    <property type="match status" value="1"/>
</dbReference>
<dbReference type="CDD" id="cd00111">
    <property type="entry name" value="Trefoil"/>
    <property type="match status" value="1"/>
</dbReference>
<dbReference type="Gene3D" id="2.60.40.3210">
    <property type="entry name" value="Zona pellucida, ZP-N domain"/>
    <property type="match status" value="1"/>
</dbReference>
<evidence type="ECO:0000256" key="5">
    <source>
        <dbReference type="ARBA" id="ARBA00022685"/>
    </source>
</evidence>
<evidence type="ECO:0000256" key="12">
    <source>
        <dbReference type="ARBA" id="ARBA00024183"/>
    </source>
</evidence>
<keyword evidence="6 18" id="KW-0812">Transmembrane</keyword>
<dbReference type="PANTHER" id="PTHR23343">
    <property type="entry name" value="ZONA PELLUCIDA SPERM-BINDING PROTEIN"/>
    <property type="match status" value="1"/>
</dbReference>
<evidence type="ECO:0000313" key="21">
    <source>
        <dbReference type="Ensembl" id="ENSECRP00000013259.1"/>
    </source>
</evidence>
<keyword evidence="22" id="KW-1185">Reference proteome</keyword>
<evidence type="ECO:0000259" key="20">
    <source>
        <dbReference type="PROSITE" id="PS51448"/>
    </source>
</evidence>
<dbReference type="PROSITE" id="PS51034">
    <property type="entry name" value="ZP_2"/>
    <property type="match status" value="1"/>
</dbReference>
<dbReference type="Pfam" id="PF23344">
    <property type="entry name" value="ZP-N"/>
    <property type="match status" value="1"/>
</dbReference>
<dbReference type="GO" id="GO:0007339">
    <property type="term" value="P:binding of sperm to zona pellucida"/>
    <property type="evidence" value="ECO:0007669"/>
    <property type="project" value="TreeGrafter"/>
</dbReference>
<gene>
    <name evidence="21" type="primary">LOC114656687</name>
</gene>
<dbReference type="Ensembl" id="ENSECRT00000013489.1">
    <property type="protein sequence ID" value="ENSECRP00000013259.1"/>
    <property type="gene ID" value="ENSECRG00000008834.1"/>
</dbReference>
<keyword evidence="4" id="KW-0272">Extracellular matrix</keyword>
<evidence type="ECO:0000259" key="19">
    <source>
        <dbReference type="PROSITE" id="PS51034"/>
    </source>
</evidence>
<keyword evidence="11" id="KW-0278">Fertilization</keyword>
<dbReference type="SMART" id="SM00018">
    <property type="entry name" value="PD"/>
    <property type="match status" value="1"/>
</dbReference>
<evidence type="ECO:0000256" key="11">
    <source>
        <dbReference type="ARBA" id="ARBA00023279"/>
    </source>
</evidence>
<dbReference type="InterPro" id="IPR055356">
    <property type="entry name" value="ZP-N"/>
</dbReference>
<dbReference type="InterPro" id="IPR000519">
    <property type="entry name" value="P_trefoil_dom"/>
</dbReference>
<keyword evidence="3" id="KW-0964">Secreted</keyword>
<dbReference type="Pfam" id="PF00088">
    <property type="entry name" value="Trefoil"/>
    <property type="match status" value="1"/>
</dbReference>
<evidence type="ECO:0000256" key="1">
    <source>
        <dbReference type="ARBA" id="ARBA00004251"/>
    </source>
</evidence>
<feature type="domain" description="ZP" evidence="19">
    <location>
        <begin position="226"/>
        <end position="498"/>
    </location>
</feature>
<keyword evidence="7 18" id="KW-1133">Transmembrane helix</keyword>
<evidence type="ECO:0000256" key="17">
    <source>
        <dbReference type="PROSITE-ProRule" id="PRU00779"/>
    </source>
</evidence>
<dbReference type="InterPro" id="IPR001507">
    <property type="entry name" value="ZP_dom"/>
</dbReference>
<proteinExistence type="predicted"/>
<dbReference type="Gene3D" id="2.60.40.4100">
    <property type="entry name" value="Zona pellucida, ZP-C domain"/>
    <property type="match status" value="1"/>
</dbReference>
<comment type="function">
    <text evidence="13">Component of the zona pellucida, an extracellular matrix surrounding oocytes which mediates sperm binding, induction of the acrosome reaction and prevents post-fertilization polyspermy. The zona pellucida is composed of 3 to 4 glycoproteins, ZP1, ZP2, ZP3, and ZP4. ZP4 may act as a sperm receptor.</text>
</comment>
<evidence type="ECO:0000256" key="14">
    <source>
        <dbReference type="ARBA" id="ARBA00040238"/>
    </source>
</evidence>
<name>A0A8C4S937_ERPCA</name>
<feature type="disulfide bond" evidence="17">
    <location>
        <begin position="192"/>
        <end position="207"/>
    </location>
</feature>